<dbReference type="STRING" id="10228.B3RVM0"/>
<evidence type="ECO:0000256" key="13">
    <source>
        <dbReference type="ARBA" id="ARBA00070906"/>
    </source>
</evidence>
<keyword evidence="6" id="KW-0508">mRNA splicing</keyword>
<keyword evidence="4" id="KW-0507">mRNA processing</keyword>
<dbReference type="SUPFAM" id="SSF55120">
    <property type="entry name" value="Pseudouridine synthase"/>
    <property type="match status" value="1"/>
</dbReference>
<evidence type="ECO:0000256" key="5">
    <source>
        <dbReference type="ARBA" id="ARBA00022694"/>
    </source>
</evidence>
<dbReference type="FunFam" id="3.30.2350.20:FF:000003">
    <property type="entry name" value="Pseudouridylate synthase 7 homolog"/>
    <property type="match status" value="1"/>
</dbReference>
<dbReference type="GO" id="GO:0005634">
    <property type="term" value="C:nucleus"/>
    <property type="evidence" value="ECO:0000318"/>
    <property type="project" value="GO_Central"/>
</dbReference>
<evidence type="ECO:0000256" key="1">
    <source>
        <dbReference type="ARBA" id="ARBA00004123"/>
    </source>
</evidence>
<evidence type="ECO:0000256" key="12">
    <source>
        <dbReference type="ARBA" id="ARBA00063455"/>
    </source>
</evidence>
<dbReference type="CDD" id="cd02576">
    <property type="entry name" value="PseudoU_synth_ScPUS7"/>
    <property type="match status" value="1"/>
</dbReference>
<dbReference type="OMA" id="WINYFGH"/>
<dbReference type="InterPro" id="IPR001656">
    <property type="entry name" value="PsdUridine_synth_TruD"/>
</dbReference>
<evidence type="ECO:0000256" key="2">
    <source>
        <dbReference type="ARBA" id="ARBA00007953"/>
    </source>
</evidence>
<comment type="catalytic activity">
    <reaction evidence="9">
        <text>a uridine in tRNA = a pseudouridine in tRNA</text>
        <dbReference type="Rhea" id="RHEA:54572"/>
        <dbReference type="Rhea" id="RHEA-COMP:13339"/>
        <dbReference type="Rhea" id="RHEA-COMP:13934"/>
        <dbReference type="ChEBI" id="CHEBI:65314"/>
        <dbReference type="ChEBI" id="CHEBI:65315"/>
    </reaction>
</comment>
<protein>
    <recommendedName>
        <fullName evidence="13">Pseudouridylate synthase 7 homolog</fullName>
    </recommendedName>
</protein>
<dbReference type="Proteomes" id="UP000009022">
    <property type="component" value="Unassembled WGS sequence"/>
</dbReference>
<dbReference type="InterPro" id="IPR042214">
    <property type="entry name" value="TruD_catalytic"/>
</dbReference>
<feature type="domain" description="TRUD" evidence="14">
    <location>
        <begin position="333"/>
        <end position="538"/>
    </location>
</feature>
<dbReference type="Pfam" id="PF01142">
    <property type="entry name" value="TruD"/>
    <property type="match status" value="1"/>
</dbReference>
<comment type="catalytic activity">
    <reaction evidence="10">
        <text>uridine(13) in tRNA = pseudouridine(13) in tRNA</text>
        <dbReference type="Rhea" id="RHEA:42540"/>
        <dbReference type="Rhea" id="RHEA-COMP:10105"/>
        <dbReference type="Rhea" id="RHEA-COMP:10106"/>
        <dbReference type="ChEBI" id="CHEBI:65314"/>
        <dbReference type="ChEBI" id="CHEBI:65315"/>
    </reaction>
</comment>
<keyword evidence="5" id="KW-0819">tRNA processing</keyword>
<dbReference type="GO" id="GO:0003723">
    <property type="term" value="F:RNA binding"/>
    <property type="evidence" value="ECO:0007669"/>
    <property type="project" value="InterPro"/>
</dbReference>
<dbReference type="OrthoDB" id="447290at2759"/>
<dbReference type="GO" id="GO:0001522">
    <property type="term" value="P:pseudouridine synthesis"/>
    <property type="evidence" value="ECO:0000318"/>
    <property type="project" value="GO_Central"/>
</dbReference>
<evidence type="ECO:0000256" key="6">
    <source>
        <dbReference type="ARBA" id="ARBA00023187"/>
    </source>
</evidence>
<evidence type="ECO:0000256" key="4">
    <source>
        <dbReference type="ARBA" id="ARBA00022664"/>
    </source>
</evidence>
<dbReference type="PROSITE" id="PS01268">
    <property type="entry name" value="UPF0024"/>
    <property type="match status" value="1"/>
</dbReference>
<dbReference type="AlphaFoldDB" id="B3RVM0"/>
<dbReference type="GO" id="GO:0006397">
    <property type="term" value="P:mRNA processing"/>
    <property type="evidence" value="ECO:0007669"/>
    <property type="project" value="UniProtKB-KW"/>
</dbReference>
<evidence type="ECO:0000256" key="9">
    <source>
        <dbReference type="ARBA" id="ARBA00036943"/>
    </source>
</evidence>
<evidence type="ECO:0000256" key="7">
    <source>
        <dbReference type="ARBA" id="ARBA00023235"/>
    </source>
</evidence>
<name>B3RVM0_TRIAD</name>
<evidence type="ECO:0000313" key="15">
    <source>
        <dbReference type="EMBL" id="EDV26019.1"/>
    </source>
</evidence>
<reference evidence="15 16" key="1">
    <citation type="journal article" date="2008" name="Nature">
        <title>The Trichoplax genome and the nature of placozoans.</title>
        <authorList>
            <person name="Srivastava M."/>
            <person name="Begovic E."/>
            <person name="Chapman J."/>
            <person name="Putnam N.H."/>
            <person name="Hellsten U."/>
            <person name="Kawashima T."/>
            <person name="Kuo A."/>
            <person name="Mitros T."/>
            <person name="Salamov A."/>
            <person name="Carpenter M.L."/>
            <person name="Signorovitch A.Y."/>
            <person name="Moreno M.A."/>
            <person name="Kamm K."/>
            <person name="Grimwood J."/>
            <person name="Schmutz J."/>
            <person name="Shapiro H."/>
            <person name="Grigoriev I.V."/>
            <person name="Buss L.W."/>
            <person name="Schierwater B."/>
            <person name="Dellaporta S.L."/>
            <person name="Rokhsar D.S."/>
        </authorList>
    </citation>
    <scope>NUCLEOTIDE SEQUENCE [LARGE SCALE GENOMIC DNA]</scope>
    <source>
        <strain evidence="15 16">Grell-BS-1999</strain>
    </source>
</reference>
<dbReference type="InterPro" id="IPR020119">
    <property type="entry name" value="PsdUridine_synth_TruD_CS"/>
</dbReference>
<keyword evidence="7" id="KW-0413">Isomerase</keyword>
<evidence type="ECO:0000313" key="16">
    <source>
        <dbReference type="Proteomes" id="UP000009022"/>
    </source>
</evidence>
<comment type="similarity">
    <text evidence="2">Belongs to the pseudouridine synthase TruD family.</text>
</comment>
<dbReference type="EMBL" id="DS985244">
    <property type="protein sequence ID" value="EDV26019.1"/>
    <property type="molecule type" value="Genomic_DNA"/>
</dbReference>
<dbReference type="FunFam" id="3.30.2350.20:FF:000002">
    <property type="entry name" value="Pseudouridylate synthase 7 homolog"/>
    <property type="match status" value="1"/>
</dbReference>
<dbReference type="PIRSF" id="PIRSF037016">
    <property type="entry name" value="Pseudouridin_synth_euk_prd"/>
    <property type="match status" value="1"/>
</dbReference>
<organism evidence="15 16">
    <name type="scientific">Trichoplax adhaerens</name>
    <name type="common">Trichoplax reptans</name>
    <dbReference type="NCBI Taxonomy" id="10228"/>
    <lineage>
        <taxon>Eukaryota</taxon>
        <taxon>Metazoa</taxon>
        <taxon>Placozoa</taxon>
        <taxon>Uniplacotomia</taxon>
        <taxon>Trichoplacea</taxon>
        <taxon>Trichoplacidae</taxon>
        <taxon>Trichoplax</taxon>
    </lineage>
</organism>
<dbReference type="NCBIfam" id="TIGR00094">
    <property type="entry name" value="tRNA_TruD_broad"/>
    <property type="match status" value="1"/>
</dbReference>
<dbReference type="HOGENOM" id="CLU_005281_0_1_1"/>
<dbReference type="Gene3D" id="3.30.2350.20">
    <property type="entry name" value="TruD, catalytic domain"/>
    <property type="match status" value="2"/>
</dbReference>
<evidence type="ECO:0000256" key="11">
    <source>
        <dbReference type="ARBA" id="ARBA00053535"/>
    </source>
</evidence>
<dbReference type="GeneID" id="6752770"/>
<dbReference type="eggNOG" id="KOG2339">
    <property type="taxonomic scope" value="Eukaryota"/>
</dbReference>
<evidence type="ECO:0000256" key="3">
    <source>
        <dbReference type="ARBA" id="ARBA00022553"/>
    </source>
</evidence>
<evidence type="ECO:0000256" key="10">
    <source>
        <dbReference type="ARBA" id="ARBA00052210"/>
    </source>
</evidence>
<dbReference type="InParanoid" id="B3RVM0"/>
<dbReference type="GO" id="GO:0009982">
    <property type="term" value="F:pseudouridine synthase activity"/>
    <property type="evidence" value="ECO:0000318"/>
    <property type="project" value="GO_Central"/>
</dbReference>
<dbReference type="GO" id="GO:0008380">
    <property type="term" value="P:RNA splicing"/>
    <property type="evidence" value="ECO:0007669"/>
    <property type="project" value="UniProtKB-KW"/>
</dbReference>
<dbReference type="FunCoup" id="B3RVM0">
    <property type="interactions" value="1386"/>
</dbReference>
<evidence type="ECO:0000259" key="14">
    <source>
        <dbReference type="PROSITE" id="PS50984"/>
    </source>
</evidence>
<dbReference type="PANTHER" id="PTHR13326">
    <property type="entry name" value="TRNA PSEUDOURIDINE SYNTHASE D"/>
    <property type="match status" value="1"/>
</dbReference>
<sequence length="629" mass="72553">MPPVAKRAKIAEAEEAQHLADNEPSLISEDVDFNDDNINADENDDNIDFYQADLSPLENDVGITEYISQLDPIQGSIKQRFADFIVHEINLDGQIVKLENLDLPTSTEEIIEDTDNMISTDLENRLQELSSSHSSKKSVIIDLKENESNKEWRTKMHNLIRQRHPDLESTTMMEDDNKKYIKVTKNQKGLKKSVFAVFLHLETGIDICKRIRWPNEHDKYCKFRLYKENIDTMNAINLICKFTGLKPSIFGYAGTKDRRAITTQEITAFKVLPSKLHHVNSVTHKVRLGNFTYSKDRLTLGDLAGNHFTLTLRNVKGSEEQIEKSMASLKETGFINYYGLQRFGTSHIPTYQIGKALLLGNWRKSIELILKPTRTDSFRTMEAREHWWQHRDPSAALRLLRSRRGIEYYLLKGLVEHGSTSPVTAIMKIPRNARLLYVYSYQSLIWNLVASRRIKEFGLKPVVGDLVISNSARQQDLPHYSIHDIVLPLPGYNVMYPQHEANDWYHQQMKADGISIKNLENRHKEFSLCGMYRKLVVRPKNLSWSTARYDDFTIPLYSTDLDQIRQNKIINNSVADGKNLALLLSFSLPPSSYATMALREVMRYDTSWYQQKKLASEFTKSQEEATKVN</sequence>
<dbReference type="PhylomeDB" id="B3RVM0"/>
<dbReference type="GO" id="GO:0008033">
    <property type="term" value="P:tRNA processing"/>
    <property type="evidence" value="ECO:0007669"/>
    <property type="project" value="UniProtKB-KW"/>
</dbReference>
<keyword evidence="3" id="KW-0597">Phosphoprotein</keyword>
<dbReference type="PANTHER" id="PTHR13326:SF31">
    <property type="entry name" value="PSEUDOURIDYLATE SYNTHASE 7 HOMOLOG"/>
    <property type="match status" value="1"/>
</dbReference>
<evidence type="ECO:0000256" key="8">
    <source>
        <dbReference type="ARBA" id="ARBA00023242"/>
    </source>
</evidence>
<dbReference type="InterPro" id="IPR020103">
    <property type="entry name" value="PsdUridine_synth_cat_dom_sf"/>
</dbReference>
<accession>B3RVM0</accession>
<proteinExistence type="inferred from homology"/>
<dbReference type="PROSITE" id="PS50984">
    <property type="entry name" value="TRUD"/>
    <property type="match status" value="1"/>
</dbReference>
<keyword evidence="8" id="KW-0539">Nucleus</keyword>
<comment type="function">
    <text evidence="11">Pseudouridylate synthase that catalyzes pseudouridylation of RNAs. Acts as a regulator of protein synthesis in embryonic stem cells by mediating pseudouridylation of RNA fragments derived from tRNAs (tRFs): pseudouridylated tRFs inhibit translation by targeting the translation initiation complex. Also catalyzes pseudouridylation of mRNAs: mediates pseudouridylation of mRNAs with the consensus sequence 5'-UGUAG-3'. Acts as a regulator of pre-mRNA splicing by mediating pseudouridylation of pre-mRNAs at locations associated with alternatively spliced regions. Pseudouridylation of pre-mRNAs near splice sites directly regulates mRNA splicing and mRNA 3'-end processing. In addition to mRNAs and tRNAs, binds other types of RNAs, such as snRNAs, Y RNAs and vault RNAs, suggesting that it can catalyze pseudouridylation of many RNA types.</text>
</comment>
<dbReference type="KEGG" id="tad:TRIADDRAFT_23629"/>
<dbReference type="RefSeq" id="XP_002112052.1">
    <property type="nucleotide sequence ID" value="XM_002112016.1"/>
</dbReference>
<dbReference type="CTD" id="6752770"/>
<comment type="subunit">
    <text evidence="12">Interacts with SIRT1.</text>
</comment>
<dbReference type="InterPro" id="IPR011760">
    <property type="entry name" value="PsdUridine_synth_TruD_insert"/>
</dbReference>
<keyword evidence="16" id="KW-1185">Reference proteome</keyword>
<comment type="subcellular location">
    <subcellularLocation>
        <location evidence="1">Nucleus</location>
    </subcellularLocation>
</comment>
<gene>
    <name evidence="15" type="ORF">TRIADDRAFT_23629</name>
</gene>